<keyword evidence="2" id="KW-1185">Reference proteome</keyword>
<proteinExistence type="predicted"/>
<gene>
    <name evidence="1" type="ORF">SAMN04488122_3581</name>
</gene>
<organism evidence="1 2">
    <name type="scientific">Chitinophaga arvensicola</name>
    <dbReference type="NCBI Taxonomy" id="29529"/>
    <lineage>
        <taxon>Bacteria</taxon>
        <taxon>Pseudomonadati</taxon>
        <taxon>Bacteroidota</taxon>
        <taxon>Chitinophagia</taxon>
        <taxon>Chitinophagales</taxon>
        <taxon>Chitinophagaceae</taxon>
        <taxon>Chitinophaga</taxon>
    </lineage>
</organism>
<dbReference type="RefSeq" id="WP_089897006.1">
    <property type="nucleotide sequence ID" value="NZ_FOJG01000002.1"/>
</dbReference>
<dbReference type="OrthoDB" id="682876at2"/>
<protein>
    <submittedName>
        <fullName evidence="1">Uncharacterized protein</fullName>
    </submittedName>
</protein>
<accession>A0A1I0S584</accession>
<evidence type="ECO:0000313" key="2">
    <source>
        <dbReference type="Proteomes" id="UP000199310"/>
    </source>
</evidence>
<dbReference type="EMBL" id="FOJG01000002">
    <property type="protein sequence ID" value="SEW49797.1"/>
    <property type="molecule type" value="Genomic_DNA"/>
</dbReference>
<sequence>MYHENRIQKEYYYSNGQRSTLLVVDRDDIPVGTTTIYREDGAVAAVFDEHPYHKAKEPQDQLATPINYVLEKYHLLKQGGDLGLADNGQSPRFFYEFLRDMLGADGMYYEAHDTFEGANEYITCFKRWVTLSDSPVITQEITASETADEVYTFDISINGAAGQFTINGSMGDWMDMSFLRKVNNVMRRSGVS</sequence>
<dbReference type="Proteomes" id="UP000199310">
    <property type="component" value="Unassembled WGS sequence"/>
</dbReference>
<evidence type="ECO:0000313" key="1">
    <source>
        <dbReference type="EMBL" id="SEW49797.1"/>
    </source>
</evidence>
<dbReference type="AlphaFoldDB" id="A0A1I0S584"/>
<name>A0A1I0S584_9BACT</name>
<reference evidence="2" key="1">
    <citation type="submission" date="2016-10" db="EMBL/GenBank/DDBJ databases">
        <authorList>
            <person name="Varghese N."/>
            <person name="Submissions S."/>
        </authorList>
    </citation>
    <scope>NUCLEOTIDE SEQUENCE [LARGE SCALE GENOMIC DNA]</scope>
    <source>
        <strain evidence="2">DSM 3695</strain>
    </source>
</reference>